<name>A0AA87ZG20_FICCA</name>
<evidence type="ECO:0000313" key="2">
    <source>
        <dbReference type="Proteomes" id="UP001187192"/>
    </source>
</evidence>
<evidence type="ECO:0000313" key="1">
    <source>
        <dbReference type="EMBL" id="GMN33122.1"/>
    </source>
</evidence>
<proteinExistence type="predicted"/>
<protein>
    <submittedName>
        <fullName evidence="1">Uncharacterized protein</fullName>
    </submittedName>
</protein>
<organism evidence="1 2">
    <name type="scientific">Ficus carica</name>
    <name type="common">Common fig</name>
    <dbReference type="NCBI Taxonomy" id="3494"/>
    <lineage>
        <taxon>Eukaryota</taxon>
        <taxon>Viridiplantae</taxon>
        <taxon>Streptophyta</taxon>
        <taxon>Embryophyta</taxon>
        <taxon>Tracheophyta</taxon>
        <taxon>Spermatophyta</taxon>
        <taxon>Magnoliopsida</taxon>
        <taxon>eudicotyledons</taxon>
        <taxon>Gunneridae</taxon>
        <taxon>Pentapetalae</taxon>
        <taxon>rosids</taxon>
        <taxon>fabids</taxon>
        <taxon>Rosales</taxon>
        <taxon>Moraceae</taxon>
        <taxon>Ficeae</taxon>
        <taxon>Ficus</taxon>
    </lineage>
</organism>
<gene>
    <name evidence="1" type="ORF">TIFTF001_003993</name>
</gene>
<dbReference type="EMBL" id="BTGU01000004">
    <property type="protein sequence ID" value="GMN33122.1"/>
    <property type="molecule type" value="Genomic_DNA"/>
</dbReference>
<comment type="caution">
    <text evidence="1">The sequence shown here is derived from an EMBL/GenBank/DDBJ whole genome shotgun (WGS) entry which is preliminary data.</text>
</comment>
<keyword evidence="2" id="KW-1185">Reference proteome</keyword>
<reference evidence="1" key="1">
    <citation type="submission" date="2023-07" db="EMBL/GenBank/DDBJ databases">
        <title>draft genome sequence of fig (Ficus carica).</title>
        <authorList>
            <person name="Takahashi T."/>
            <person name="Nishimura K."/>
        </authorList>
    </citation>
    <scope>NUCLEOTIDE SEQUENCE</scope>
</reference>
<accession>A0AA87ZG20</accession>
<sequence>MNAVSSPSTTRLRTSHSTLSLKLVSGLTNLLQARLLTFVKDVLRAMIHLQSSSTYSRSDEYENQCLRAKC</sequence>
<dbReference type="AlphaFoldDB" id="A0AA87ZG20"/>
<dbReference type="Proteomes" id="UP001187192">
    <property type="component" value="Unassembled WGS sequence"/>
</dbReference>